<reference evidence="1 2" key="1">
    <citation type="journal article" date="2019" name="Sci. Rep.">
        <title>Orb-weaving spider Araneus ventricosus genome elucidates the spidroin gene catalogue.</title>
        <authorList>
            <person name="Kono N."/>
            <person name="Nakamura H."/>
            <person name="Ohtoshi R."/>
            <person name="Moran D.A.P."/>
            <person name="Shinohara A."/>
            <person name="Yoshida Y."/>
            <person name="Fujiwara M."/>
            <person name="Mori M."/>
            <person name="Tomita M."/>
            <person name="Arakawa K."/>
        </authorList>
    </citation>
    <scope>NUCLEOTIDE SEQUENCE [LARGE SCALE GENOMIC DNA]</scope>
</reference>
<dbReference type="EMBL" id="BGPR01000154">
    <property type="protein sequence ID" value="GBM00135.1"/>
    <property type="molecule type" value="Genomic_DNA"/>
</dbReference>
<dbReference type="AlphaFoldDB" id="A0A4Y2C9W9"/>
<keyword evidence="2" id="KW-1185">Reference proteome</keyword>
<name>A0A4Y2C9W9_ARAVE</name>
<dbReference type="Proteomes" id="UP000499080">
    <property type="component" value="Unassembled WGS sequence"/>
</dbReference>
<comment type="caution">
    <text evidence="1">The sequence shown here is derived from an EMBL/GenBank/DDBJ whole genome shotgun (WGS) entry which is preliminary data.</text>
</comment>
<accession>A0A4Y2C9W9</accession>
<proteinExistence type="predicted"/>
<evidence type="ECO:0000313" key="2">
    <source>
        <dbReference type="Proteomes" id="UP000499080"/>
    </source>
</evidence>
<gene>
    <name evidence="1" type="ORF">AVEN_176382_1</name>
</gene>
<evidence type="ECO:0000313" key="1">
    <source>
        <dbReference type="EMBL" id="GBM00135.1"/>
    </source>
</evidence>
<sequence>MAAPSKSIHYRSLRFPIASASPLAFKERIQAGSDFLGECFECNVLLFSHSRESPAALWPGSPWNGWISRLVQNPNFRAHRSNSQRFFTLMTGFGVERPNFS</sequence>
<protein>
    <submittedName>
        <fullName evidence="1">Uncharacterized protein</fullName>
    </submittedName>
</protein>
<organism evidence="1 2">
    <name type="scientific">Araneus ventricosus</name>
    <name type="common">Orbweaver spider</name>
    <name type="synonym">Epeira ventricosa</name>
    <dbReference type="NCBI Taxonomy" id="182803"/>
    <lineage>
        <taxon>Eukaryota</taxon>
        <taxon>Metazoa</taxon>
        <taxon>Ecdysozoa</taxon>
        <taxon>Arthropoda</taxon>
        <taxon>Chelicerata</taxon>
        <taxon>Arachnida</taxon>
        <taxon>Araneae</taxon>
        <taxon>Araneomorphae</taxon>
        <taxon>Entelegynae</taxon>
        <taxon>Araneoidea</taxon>
        <taxon>Araneidae</taxon>
        <taxon>Araneus</taxon>
    </lineage>
</organism>